<dbReference type="EMBL" id="CAJMWW010000086">
    <property type="protein sequence ID" value="CAE6434310.1"/>
    <property type="molecule type" value="Genomic_DNA"/>
</dbReference>
<feature type="compositionally biased region" description="Basic and acidic residues" evidence="1">
    <location>
        <begin position="14"/>
        <end position="27"/>
    </location>
</feature>
<dbReference type="AlphaFoldDB" id="A0A8H2XSP9"/>
<organism evidence="2 3">
    <name type="scientific">Rhizoctonia solani</name>
    <dbReference type="NCBI Taxonomy" id="456999"/>
    <lineage>
        <taxon>Eukaryota</taxon>
        <taxon>Fungi</taxon>
        <taxon>Dikarya</taxon>
        <taxon>Basidiomycota</taxon>
        <taxon>Agaricomycotina</taxon>
        <taxon>Agaricomycetes</taxon>
        <taxon>Cantharellales</taxon>
        <taxon>Ceratobasidiaceae</taxon>
        <taxon>Rhizoctonia</taxon>
    </lineage>
</organism>
<sequence>MSKRRSTAPPALPRDARPVDDEERDKLLSMLNSHGQSFLGSFELPAGKPAASKSSKRKRRLQESQETDIMKPDDKLEVQEPKASSSVPSASTSKTPDVVVFDARASTSSQPLVRGKGKGFMSSKIRHVQSESQPKPSPEEGDAESDQDISNAKNDKLLHELVHSQLLSNPHVFDAKQGSAKRSRTVVGRLLELADDAKIGRGAEALKAKENSHHAKRVRLGLMDKAKQREAKALEEAKTLGNYHPSIKKNFDTLGSGGAKRRRERGLALGIGKFRNGALTLSKNDIKSVEGAVPSTGPRKGKGRRH</sequence>
<dbReference type="GO" id="GO:0005730">
    <property type="term" value="C:nucleolus"/>
    <property type="evidence" value="ECO:0007669"/>
    <property type="project" value="TreeGrafter"/>
</dbReference>
<evidence type="ECO:0000313" key="2">
    <source>
        <dbReference type="EMBL" id="CAE6434310.1"/>
    </source>
</evidence>
<name>A0A8H2XSP9_9AGAM</name>
<feature type="compositionally biased region" description="Low complexity" evidence="1">
    <location>
        <begin position="81"/>
        <end position="95"/>
    </location>
</feature>
<dbReference type="Proteomes" id="UP000663841">
    <property type="component" value="Unassembled WGS sequence"/>
</dbReference>
<accession>A0A8H2XSP9</accession>
<feature type="region of interest" description="Disordered" evidence="1">
    <location>
        <begin position="1"/>
        <end position="157"/>
    </location>
</feature>
<protein>
    <submittedName>
        <fullName evidence="2">Uncharacterized protein</fullName>
    </submittedName>
</protein>
<dbReference type="GO" id="GO:0000462">
    <property type="term" value="P:maturation of SSU-rRNA from tricistronic rRNA transcript (SSU-rRNA, 5.8S rRNA, LSU-rRNA)"/>
    <property type="evidence" value="ECO:0007669"/>
    <property type="project" value="TreeGrafter"/>
</dbReference>
<dbReference type="PANTHER" id="PTHR28096">
    <property type="entry name" value="PROTEIN FAF1"/>
    <property type="match status" value="1"/>
</dbReference>
<dbReference type="PANTHER" id="PTHR28096:SF1">
    <property type="entry name" value="PROTEIN FAF1"/>
    <property type="match status" value="1"/>
</dbReference>
<feature type="compositionally biased region" description="Basic and acidic residues" evidence="1">
    <location>
        <begin position="68"/>
        <end position="80"/>
    </location>
</feature>
<evidence type="ECO:0000256" key="1">
    <source>
        <dbReference type="SAM" id="MobiDB-lite"/>
    </source>
</evidence>
<proteinExistence type="predicted"/>
<feature type="compositionally biased region" description="Polar residues" evidence="1">
    <location>
        <begin position="30"/>
        <end position="39"/>
    </location>
</feature>
<comment type="caution">
    <text evidence="2">The sequence shown here is derived from an EMBL/GenBank/DDBJ whole genome shotgun (WGS) entry which is preliminary data.</text>
</comment>
<reference evidence="2" key="1">
    <citation type="submission" date="2021-01" db="EMBL/GenBank/DDBJ databases">
        <authorList>
            <person name="Kaushik A."/>
        </authorList>
    </citation>
    <scope>NUCLEOTIDE SEQUENCE</scope>
    <source>
        <strain evidence="2">AG3-T5</strain>
    </source>
</reference>
<feature type="region of interest" description="Disordered" evidence="1">
    <location>
        <begin position="287"/>
        <end position="306"/>
    </location>
</feature>
<evidence type="ECO:0000313" key="3">
    <source>
        <dbReference type="Proteomes" id="UP000663841"/>
    </source>
</evidence>
<dbReference type="InterPro" id="IPR053030">
    <property type="entry name" value="Ribosomal_biogenesis_FAF1-like"/>
</dbReference>
<gene>
    <name evidence="2" type="ORF">RDB_LOCUS73020</name>
</gene>